<dbReference type="CDD" id="cd00118">
    <property type="entry name" value="LysM"/>
    <property type="match status" value="1"/>
</dbReference>
<dbReference type="PANTHER" id="PTHR34700:SF4">
    <property type="entry name" value="PHAGE-LIKE ELEMENT PBSX PROTEIN XKDP"/>
    <property type="match status" value="1"/>
</dbReference>
<dbReference type="SUPFAM" id="SSF54106">
    <property type="entry name" value="LysM domain"/>
    <property type="match status" value="1"/>
</dbReference>
<name>A0AAW8JN75_9GAMM</name>
<evidence type="ECO:0000259" key="1">
    <source>
        <dbReference type="PROSITE" id="PS51782"/>
    </source>
</evidence>
<dbReference type="Proteomes" id="UP001243195">
    <property type="component" value="Unassembled WGS sequence"/>
</dbReference>
<dbReference type="EMBL" id="JAVIDA010000025">
    <property type="protein sequence ID" value="MDQ9072718.1"/>
    <property type="molecule type" value="Genomic_DNA"/>
</dbReference>
<sequence length="383" mass="42754">MKSIFNGTVFGALGFKKVQFAAVLCATLGYMVSPSCIASPNSPPATLKANAPHVYLVKKGDTLWDISGKFLNKPWRWPEIWASNKHVKNPHWIYPGDRLLLCSLNGQPLIGKDEGDGCTGIIQRYTGKTSYKVYPQVRIEELEHSVPVIALQNIKQWLNQNIVINSQSIENLPYVLGSEDHRLITGKGQKIYLRGEGVKIGQRYSIFRQAAPYMIQDIQGRKINAGIELIQVAVGQAVEQKNDISTLEITDSYNQEVRKGDLVLPEYQAELPSMFYPTNKNEVIAGGKIIRVLGSISRAAQHSVVTVDRGVLEGAQTGQVFAIYQRGEIVQDPKTKKNVQLPEQKIGHLMLFKTFDHLSYAYVLDSRLPIEVGSTLQSVYDEE</sequence>
<comment type="caution">
    <text evidence="2">The sequence shown here is derived from an EMBL/GenBank/DDBJ whole genome shotgun (WGS) entry which is preliminary data.</text>
</comment>
<dbReference type="InterPro" id="IPR018392">
    <property type="entry name" value="LysM"/>
</dbReference>
<dbReference type="Gene3D" id="3.10.350.10">
    <property type="entry name" value="LysM domain"/>
    <property type="match status" value="1"/>
</dbReference>
<protein>
    <submittedName>
        <fullName evidence="2">LysM peptidoglycan-binding domain-containing protein</fullName>
    </submittedName>
</protein>
<feature type="domain" description="LysM" evidence="1">
    <location>
        <begin position="53"/>
        <end position="101"/>
    </location>
</feature>
<dbReference type="Pfam" id="PF01476">
    <property type="entry name" value="LysM"/>
    <property type="match status" value="1"/>
</dbReference>
<dbReference type="InterPro" id="IPR052196">
    <property type="entry name" value="Bact_Kbp"/>
</dbReference>
<dbReference type="InterPro" id="IPR036779">
    <property type="entry name" value="LysM_dom_sf"/>
</dbReference>
<evidence type="ECO:0000313" key="3">
    <source>
        <dbReference type="Proteomes" id="UP001243195"/>
    </source>
</evidence>
<dbReference type="PROSITE" id="PS51782">
    <property type="entry name" value="LYSM"/>
    <property type="match status" value="1"/>
</dbReference>
<organism evidence="2 3">
    <name type="scientific">Acinetobacter gerneri</name>
    <dbReference type="NCBI Taxonomy" id="202952"/>
    <lineage>
        <taxon>Bacteria</taxon>
        <taxon>Pseudomonadati</taxon>
        <taxon>Pseudomonadota</taxon>
        <taxon>Gammaproteobacteria</taxon>
        <taxon>Moraxellales</taxon>
        <taxon>Moraxellaceae</taxon>
        <taxon>Acinetobacter</taxon>
    </lineage>
</organism>
<gene>
    <name evidence="2" type="ORF">RFH51_14765</name>
</gene>
<evidence type="ECO:0000313" key="2">
    <source>
        <dbReference type="EMBL" id="MDQ9072718.1"/>
    </source>
</evidence>
<dbReference type="PANTHER" id="PTHR34700">
    <property type="entry name" value="POTASSIUM BINDING PROTEIN KBP"/>
    <property type="match status" value="1"/>
</dbReference>
<accession>A0AAW8JN75</accession>
<dbReference type="RefSeq" id="WP_308956975.1">
    <property type="nucleotide sequence ID" value="NZ_JAVICY010000027.1"/>
</dbReference>
<proteinExistence type="predicted"/>
<reference evidence="2" key="1">
    <citation type="submission" date="2023-08" db="EMBL/GenBank/DDBJ databases">
        <title>Emergence of clinically-relevant ST2 carbapenem-resistant Acinetobacter baumannii strains in hospital sewages in Zhejiang, East of China.</title>
        <authorList>
            <person name="Kaichao C."/>
            <person name="Zhang R."/>
        </authorList>
    </citation>
    <scope>NUCLEOTIDE SEQUENCE</scope>
    <source>
        <strain evidence="2">M-SY-60</strain>
    </source>
</reference>
<dbReference type="AlphaFoldDB" id="A0AAW8JN75"/>